<dbReference type="Gene3D" id="3.40.50.1000">
    <property type="entry name" value="HAD superfamily/HAD-like"/>
    <property type="match status" value="2"/>
</dbReference>
<protein>
    <submittedName>
        <fullName evidence="1">HAD-superfamily class IIA hydrolase, TIGR01459</fullName>
    </submittedName>
</protein>
<dbReference type="STRING" id="1123029.SAMN02745172_01671"/>
<dbReference type="OrthoDB" id="9791073at2"/>
<dbReference type="InterPro" id="IPR006357">
    <property type="entry name" value="HAD-SF_hydro_IIA"/>
</dbReference>
<dbReference type="PANTHER" id="PTHR19288">
    <property type="entry name" value="4-NITROPHENYLPHOSPHATASE-RELATED"/>
    <property type="match status" value="1"/>
</dbReference>
<evidence type="ECO:0000313" key="1">
    <source>
        <dbReference type="EMBL" id="SHO64327.1"/>
    </source>
</evidence>
<dbReference type="SUPFAM" id="SSF56784">
    <property type="entry name" value="HAD-like"/>
    <property type="match status" value="1"/>
</dbReference>
<organism evidence="1 2">
    <name type="scientific">Pseudoxanthobacter soli DSM 19599</name>
    <dbReference type="NCBI Taxonomy" id="1123029"/>
    <lineage>
        <taxon>Bacteria</taxon>
        <taxon>Pseudomonadati</taxon>
        <taxon>Pseudomonadota</taxon>
        <taxon>Alphaproteobacteria</taxon>
        <taxon>Hyphomicrobiales</taxon>
        <taxon>Segnochrobactraceae</taxon>
        <taxon>Pseudoxanthobacter</taxon>
    </lineage>
</organism>
<reference evidence="1 2" key="1">
    <citation type="submission" date="2016-12" db="EMBL/GenBank/DDBJ databases">
        <authorList>
            <person name="Song W.-J."/>
            <person name="Kurnit D.M."/>
        </authorList>
    </citation>
    <scope>NUCLEOTIDE SEQUENCE [LARGE SCALE GENOMIC DNA]</scope>
    <source>
        <strain evidence="1 2">DSM 19599</strain>
    </source>
</reference>
<keyword evidence="2" id="KW-1185">Reference proteome</keyword>
<dbReference type="EMBL" id="FRXO01000003">
    <property type="protein sequence ID" value="SHO64327.1"/>
    <property type="molecule type" value="Genomic_DNA"/>
</dbReference>
<dbReference type="GO" id="GO:0016791">
    <property type="term" value="F:phosphatase activity"/>
    <property type="evidence" value="ECO:0007669"/>
    <property type="project" value="TreeGrafter"/>
</dbReference>
<dbReference type="PANTHER" id="PTHR19288:SF90">
    <property type="entry name" value="OS08G0542600 PROTEIN"/>
    <property type="match status" value="1"/>
</dbReference>
<name>A0A1M7ZHH9_9HYPH</name>
<dbReference type="AlphaFoldDB" id="A0A1M7ZHH9"/>
<dbReference type="InterPro" id="IPR006356">
    <property type="entry name" value="HAD-SF_hydro_IIA_hyp3"/>
</dbReference>
<evidence type="ECO:0000313" key="2">
    <source>
        <dbReference type="Proteomes" id="UP000186406"/>
    </source>
</evidence>
<dbReference type="NCBIfam" id="TIGR01460">
    <property type="entry name" value="HAD-SF-IIA"/>
    <property type="match status" value="1"/>
</dbReference>
<dbReference type="Pfam" id="PF13242">
    <property type="entry name" value="Hydrolase_like"/>
    <property type="match status" value="1"/>
</dbReference>
<dbReference type="GO" id="GO:0005737">
    <property type="term" value="C:cytoplasm"/>
    <property type="evidence" value="ECO:0007669"/>
    <property type="project" value="TreeGrafter"/>
</dbReference>
<dbReference type="NCBIfam" id="TIGR01459">
    <property type="entry name" value="HAD-SF-IIA-hyp4"/>
    <property type="match status" value="1"/>
</dbReference>
<dbReference type="InterPro" id="IPR023214">
    <property type="entry name" value="HAD_sf"/>
</dbReference>
<proteinExistence type="predicted"/>
<dbReference type="InterPro" id="IPR036412">
    <property type="entry name" value="HAD-like_sf"/>
</dbReference>
<sequence>MSAHPVPIVPGLSAVDTRYTTLFCDVWGVVHNGVACFPAAVEALKRYRAERGATVVLVTNSPRRHRQVTEQLRDLGVEDAAYDAVVTSGDVTREHLLSVGLERVFHIGLTRDEALYEGTGMRLVPAEEAEIVVATGLYDDETETPDDYHDLLAGFAARRLPFVSANPDIVVERGTRMVWCAGALAKLYESFGGEVVQAGKPYPPIYAAARARAATLTGTRPDDGSILAVGDGLPTDVRGGCNEGLDVLFVTGGIHAADFGPHDAPDPKAVATRLERDSLKAVAAVTALRW</sequence>
<keyword evidence="1" id="KW-0378">Hydrolase</keyword>
<dbReference type="CDD" id="cd07525">
    <property type="entry name" value="HAD_like"/>
    <property type="match status" value="1"/>
</dbReference>
<dbReference type="Pfam" id="PF13344">
    <property type="entry name" value="Hydrolase_6"/>
    <property type="match status" value="1"/>
</dbReference>
<gene>
    <name evidence="1" type="ORF">SAMN02745172_01671</name>
</gene>
<dbReference type="Proteomes" id="UP000186406">
    <property type="component" value="Unassembled WGS sequence"/>
</dbReference>
<dbReference type="RefSeq" id="WP_073627549.1">
    <property type="nucleotide sequence ID" value="NZ_FRXO01000003.1"/>
</dbReference>
<accession>A0A1M7ZHH9</accession>